<feature type="transmembrane region" description="Helical" evidence="1">
    <location>
        <begin position="30"/>
        <end position="52"/>
    </location>
</feature>
<organism evidence="2 5">
    <name type="scientific">Sulfolobus acidocaldarius</name>
    <dbReference type="NCBI Taxonomy" id="2285"/>
    <lineage>
        <taxon>Archaea</taxon>
        <taxon>Thermoproteota</taxon>
        <taxon>Thermoprotei</taxon>
        <taxon>Sulfolobales</taxon>
        <taxon>Sulfolobaceae</taxon>
        <taxon>Sulfolobus</taxon>
    </lineage>
</organism>
<dbReference type="AlphaFoldDB" id="A0A0U2WSY1"/>
<accession>A0A0U2WSY1</accession>
<keyword evidence="1" id="KW-0812">Transmembrane</keyword>
<evidence type="ECO:0000313" key="3">
    <source>
        <dbReference type="EMBL" id="ALU31929.1"/>
    </source>
</evidence>
<sequence>MNSKQRIVFAVGIILMAILFDYLGSSFQNIWILVLSMALAITGVLIGIRSIIEYLGERM</sequence>
<keyword evidence="1" id="KW-0472">Membrane</keyword>
<name>A0A0U2WSY1_9CREN</name>
<dbReference type="Proteomes" id="UP000060043">
    <property type="component" value="Chromosome"/>
</dbReference>
<dbReference type="RefSeq" id="WP_011277347.1">
    <property type="nucleotide sequence ID" value="NZ_BHWZ01000001.1"/>
</dbReference>
<reference evidence="4 5" key="1">
    <citation type="submission" date="2015-12" db="EMBL/GenBank/DDBJ databases">
        <title>A stable core within a dynamic pangenome in Sulfolobus acidocaldarius.</title>
        <authorList>
            <person name="Anderson R."/>
            <person name="Kouris A."/>
            <person name="Seward C."/>
            <person name="Campbell K."/>
            <person name="Whitaker R."/>
        </authorList>
    </citation>
    <scope>NUCLEOTIDE SEQUENCE [LARGE SCALE GENOMIC DNA]</scope>
    <source>
        <strain evidence="2 5">GG12-C01-09</strain>
        <strain evidence="3 4">NG05B_CO5_07</strain>
    </source>
</reference>
<feature type="transmembrane region" description="Helical" evidence="1">
    <location>
        <begin position="7"/>
        <end position="24"/>
    </location>
</feature>
<evidence type="ECO:0000313" key="5">
    <source>
        <dbReference type="Proteomes" id="UP000065473"/>
    </source>
</evidence>
<dbReference type="OMA" id="SFQNIWI"/>
<gene>
    <name evidence="2" type="ORF">ATY89_04135</name>
    <name evidence="3" type="ORF">ATZ20_07160</name>
</gene>
<dbReference type="EMBL" id="CP013695">
    <property type="protein sequence ID" value="ALU31929.1"/>
    <property type="molecule type" value="Genomic_DNA"/>
</dbReference>
<dbReference type="STRING" id="1435377.SUSAZ_02185"/>
<dbReference type="DNASU" id="3473193"/>
<dbReference type="Proteomes" id="UP000065473">
    <property type="component" value="Chromosome"/>
</dbReference>
<dbReference type="GeneID" id="14550960"/>
<evidence type="ECO:0000313" key="4">
    <source>
        <dbReference type="Proteomes" id="UP000060043"/>
    </source>
</evidence>
<keyword evidence="1" id="KW-1133">Transmembrane helix</keyword>
<protein>
    <submittedName>
        <fullName evidence="2">Uncharacterized protein</fullName>
    </submittedName>
</protein>
<dbReference type="EMBL" id="CP013694">
    <property type="protein sequence ID" value="ALU29202.1"/>
    <property type="molecule type" value="Genomic_DNA"/>
</dbReference>
<evidence type="ECO:0000313" key="2">
    <source>
        <dbReference type="EMBL" id="ALU29202.1"/>
    </source>
</evidence>
<proteinExistence type="predicted"/>
<evidence type="ECO:0000256" key="1">
    <source>
        <dbReference type="SAM" id="Phobius"/>
    </source>
</evidence>